<name>A0A6I9PQU9_9TELE</name>
<dbReference type="Proteomes" id="UP000504611">
    <property type="component" value="Unplaced"/>
</dbReference>
<dbReference type="OrthoDB" id="5575at2759"/>
<dbReference type="AlphaFoldDB" id="A0A6I9PQU9"/>
<dbReference type="RefSeq" id="XP_010787771.1">
    <property type="nucleotide sequence ID" value="XM_010789469.1"/>
</dbReference>
<protein>
    <submittedName>
        <fullName evidence="2">Activating signal cointegrator 1 complex subunit 3-like</fullName>
    </submittedName>
</protein>
<evidence type="ECO:0000313" key="2">
    <source>
        <dbReference type="RefSeq" id="XP_010787771.1"/>
    </source>
</evidence>
<accession>A0A6I9PQU9</accession>
<feature type="non-terminal residue" evidence="2">
    <location>
        <position position="77"/>
    </location>
</feature>
<reference evidence="2" key="1">
    <citation type="submission" date="2025-08" db="UniProtKB">
        <authorList>
            <consortium name="RefSeq"/>
        </authorList>
    </citation>
    <scope>IDENTIFICATION</scope>
    <source>
        <tissue evidence="2">Muscle</tissue>
    </source>
</reference>
<evidence type="ECO:0000313" key="1">
    <source>
        <dbReference type="Proteomes" id="UP000504611"/>
    </source>
</evidence>
<dbReference type="KEGG" id="ncc:104961224"/>
<organism evidence="1 2">
    <name type="scientific">Notothenia coriiceps</name>
    <name type="common">black rockcod</name>
    <dbReference type="NCBI Taxonomy" id="8208"/>
    <lineage>
        <taxon>Eukaryota</taxon>
        <taxon>Metazoa</taxon>
        <taxon>Chordata</taxon>
        <taxon>Craniata</taxon>
        <taxon>Vertebrata</taxon>
        <taxon>Euteleostomi</taxon>
        <taxon>Actinopterygii</taxon>
        <taxon>Neopterygii</taxon>
        <taxon>Teleostei</taxon>
        <taxon>Neoteleostei</taxon>
        <taxon>Acanthomorphata</taxon>
        <taxon>Eupercaria</taxon>
        <taxon>Perciformes</taxon>
        <taxon>Notothenioidei</taxon>
        <taxon>Nototheniidae</taxon>
        <taxon>Notothenia</taxon>
    </lineage>
</organism>
<gene>
    <name evidence="2" type="primary">LOC104961224</name>
</gene>
<sequence length="77" mass="8948">MSPPRLTGALRSFSTVSKKEDFNEQLYDLKTKRLKRRELFAREGVTWQKIVHLCSENQDNAKQQAELKSLLQAAKEI</sequence>
<keyword evidence="1" id="KW-1185">Reference proteome</keyword>
<proteinExistence type="predicted"/>
<dbReference type="GeneID" id="104961224"/>